<keyword evidence="5 9" id="KW-0627">Porphyrin biosynthesis</keyword>
<dbReference type="InterPro" id="IPR036108">
    <property type="entry name" value="4pyrrol_syn_uPrphyn_synt_sf"/>
</dbReference>
<dbReference type="PANTHER" id="PTHR38042:SF1">
    <property type="entry name" value="UROPORPHYRINOGEN-III SYNTHASE, CHLOROPLASTIC"/>
    <property type="match status" value="1"/>
</dbReference>
<accession>A0A2R5F8U0</accession>
<comment type="pathway">
    <text evidence="1 9">Porphyrin-containing compound metabolism; protoporphyrin-IX biosynthesis; coproporphyrinogen-III from 5-aminolevulinate: step 3/4.</text>
</comment>
<keyword evidence="4 9" id="KW-0456">Lyase</keyword>
<protein>
    <recommendedName>
        <fullName evidence="7 9">Uroporphyrinogen-III synthase</fullName>
        <ecNumber evidence="3 9">4.2.1.75</ecNumber>
    </recommendedName>
</protein>
<evidence type="ECO:0000313" key="12">
    <source>
        <dbReference type="Proteomes" id="UP000245081"/>
    </source>
</evidence>
<feature type="domain" description="Tetrapyrrole biosynthesis uroporphyrinogen III synthase" evidence="10">
    <location>
        <begin position="25"/>
        <end position="249"/>
    </location>
</feature>
<evidence type="ECO:0000256" key="9">
    <source>
        <dbReference type="RuleBase" id="RU366031"/>
    </source>
</evidence>
<dbReference type="UniPathway" id="UPA00251">
    <property type="reaction ID" value="UER00320"/>
</dbReference>
<dbReference type="InterPro" id="IPR003754">
    <property type="entry name" value="4pyrrol_synth_uPrphyn_synth"/>
</dbReference>
<evidence type="ECO:0000256" key="7">
    <source>
        <dbReference type="ARBA" id="ARBA00040167"/>
    </source>
</evidence>
<dbReference type="AlphaFoldDB" id="A0A2R5F8U0"/>
<dbReference type="CDD" id="cd06578">
    <property type="entry name" value="HemD"/>
    <property type="match status" value="1"/>
</dbReference>
<sequence>MSNTPDLPLSGCGIAITRPKDQAQALANSVAKAGGEAILFPLLEIVPLQDYTAFDAVTADLGKFDWAVFISTNAVEHSLSRLLTRHDWPANLRCAGIGPSTQAELARFGIRDVLIPQDRFDSESLLNLPEMQDVAGKRCLIFRGEQGRELLADTLRKRGADVVMAESYRRINPQQDAGELKHRREQGRLHAIVVTSSEALRNLIALAGTDRAWLQQTTLFVNHPRIAETAMSHGLKATVATKPGDAGMLAALVEHKQEMLST</sequence>
<name>A0A2R5F8U0_9PROT</name>
<organism evidence="11 12">
    <name type="scientific">Novimethylophilus kurashikiensis</name>
    <dbReference type="NCBI Taxonomy" id="1825523"/>
    <lineage>
        <taxon>Bacteria</taxon>
        <taxon>Pseudomonadati</taxon>
        <taxon>Pseudomonadota</taxon>
        <taxon>Betaproteobacteria</taxon>
        <taxon>Nitrosomonadales</taxon>
        <taxon>Methylophilaceae</taxon>
        <taxon>Novimethylophilus</taxon>
    </lineage>
</organism>
<dbReference type="EC" id="4.2.1.75" evidence="3 9"/>
<dbReference type="InterPro" id="IPR039793">
    <property type="entry name" value="UROS/Hem4"/>
</dbReference>
<dbReference type="GO" id="GO:0006780">
    <property type="term" value="P:uroporphyrinogen III biosynthetic process"/>
    <property type="evidence" value="ECO:0007669"/>
    <property type="project" value="UniProtKB-UniRule"/>
</dbReference>
<evidence type="ECO:0000313" key="11">
    <source>
        <dbReference type="EMBL" id="GBG13958.1"/>
    </source>
</evidence>
<evidence type="ECO:0000259" key="10">
    <source>
        <dbReference type="Pfam" id="PF02602"/>
    </source>
</evidence>
<dbReference type="Gene3D" id="3.40.50.10090">
    <property type="match status" value="2"/>
</dbReference>
<dbReference type="GO" id="GO:0004852">
    <property type="term" value="F:uroporphyrinogen-III synthase activity"/>
    <property type="evidence" value="ECO:0007669"/>
    <property type="project" value="UniProtKB-UniRule"/>
</dbReference>
<evidence type="ECO:0000256" key="3">
    <source>
        <dbReference type="ARBA" id="ARBA00013109"/>
    </source>
</evidence>
<evidence type="ECO:0000256" key="2">
    <source>
        <dbReference type="ARBA" id="ARBA00008133"/>
    </source>
</evidence>
<dbReference type="Proteomes" id="UP000245081">
    <property type="component" value="Unassembled WGS sequence"/>
</dbReference>
<evidence type="ECO:0000256" key="1">
    <source>
        <dbReference type="ARBA" id="ARBA00004772"/>
    </source>
</evidence>
<evidence type="ECO:0000256" key="6">
    <source>
        <dbReference type="ARBA" id="ARBA00037589"/>
    </source>
</evidence>
<comment type="similarity">
    <text evidence="2 9">Belongs to the uroporphyrinogen-III synthase family.</text>
</comment>
<dbReference type="SUPFAM" id="SSF69618">
    <property type="entry name" value="HemD-like"/>
    <property type="match status" value="1"/>
</dbReference>
<gene>
    <name evidence="11" type="primary">hemD</name>
    <name evidence="11" type="ORF">NMK_1511</name>
</gene>
<dbReference type="PANTHER" id="PTHR38042">
    <property type="entry name" value="UROPORPHYRINOGEN-III SYNTHASE, CHLOROPLASTIC"/>
    <property type="match status" value="1"/>
</dbReference>
<evidence type="ECO:0000256" key="4">
    <source>
        <dbReference type="ARBA" id="ARBA00023239"/>
    </source>
</evidence>
<dbReference type="GO" id="GO:0006782">
    <property type="term" value="P:protoporphyrinogen IX biosynthetic process"/>
    <property type="evidence" value="ECO:0007669"/>
    <property type="project" value="UniProtKB-UniRule"/>
</dbReference>
<comment type="catalytic activity">
    <reaction evidence="8 9">
        <text>hydroxymethylbilane = uroporphyrinogen III + H2O</text>
        <dbReference type="Rhea" id="RHEA:18965"/>
        <dbReference type="ChEBI" id="CHEBI:15377"/>
        <dbReference type="ChEBI" id="CHEBI:57308"/>
        <dbReference type="ChEBI" id="CHEBI:57845"/>
        <dbReference type="EC" id="4.2.1.75"/>
    </reaction>
</comment>
<dbReference type="RefSeq" id="WP_227871414.1">
    <property type="nucleotide sequence ID" value="NZ_BDOQ01000004.1"/>
</dbReference>
<evidence type="ECO:0000256" key="8">
    <source>
        <dbReference type="ARBA" id="ARBA00048617"/>
    </source>
</evidence>
<comment type="function">
    <text evidence="6 9">Catalyzes cyclization of the linear tetrapyrrole, hydroxymethylbilane, to the macrocyclic uroporphyrinogen III.</text>
</comment>
<evidence type="ECO:0000256" key="5">
    <source>
        <dbReference type="ARBA" id="ARBA00023244"/>
    </source>
</evidence>
<keyword evidence="12" id="KW-1185">Reference proteome</keyword>
<dbReference type="Pfam" id="PF02602">
    <property type="entry name" value="HEM4"/>
    <property type="match status" value="1"/>
</dbReference>
<reference evidence="11 12" key="1">
    <citation type="journal article" date="2018" name="Environ. Microbiol.">
        <title>Isolation and genomic characterization of Novimethylophilus kurashikiensis gen. nov. sp. nov., a new lanthanide-dependent methylotrophic species of Methylophilaceae.</title>
        <authorList>
            <person name="Lv H."/>
            <person name="Sahin N."/>
            <person name="Tani A."/>
        </authorList>
    </citation>
    <scope>NUCLEOTIDE SEQUENCE [LARGE SCALE GENOMIC DNA]</scope>
    <source>
        <strain evidence="11 12">La2-4</strain>
    </source>
</reference>
<proteinExistence type="inferred from homology"/>
<comment type="caution">
    <text evidence="11">The sequence shown here is derived from an EMBL/GenBank/DDBJ whole genome shotgun (WGS) entry which is preliminary data.</text>
</comment>
<dbReference type="EMBL" id="BDOQ01000004">
    <property type="protein sequence ID" value="GBG13958.1"/>
    <property type="molecule type" value="Genomic_DNA"/>
</dbReference>